<evidence type="ECO:0000256" key="2">
    <source>
        <dbReference type="SAM" id="MobiDB-lite"/>
    </source>
</evidence>
<dbReference type="InterPro" id="IPR036944">
    <property type="entry name" value="PPIase_FKBP_N_sf"/>
</dbReference>
<name>A0AAD3YNV4_KLEOX</name>
<dbReference type="EMBL" id="JAGKON010000018">
    <property type="protein sequence ID" value="MBQ0601549.1"/>
    <property type="molecule type" value="Genomic_DNA"/>
</dbReference>
<gene>
    <name evidence="4" type="ORF">F6W21_03690</name>
    <name evidence="5" type="ORF">J7S78_17260</name>
</gene>
<sequence>MSHRAGKATVFILGIAMVPCAQTDVLNYARDWTQREGENKSLAQPQTQGEKRPVSHPKPEMQRVRPAKDKPNPRLSAPVKAKTVPANNRAVEVKVKNTPVVQPKDRKKDVIGAREIETESLVKFPDERTSGRWLKSLIQHISFTPSEKEIKELYLAQKDKVKRISEKLARNESEIAGLRSAEKERLSLIKRVAQLEERNAQWQVLTHKMQKNLKDAKYPPLPTNEPELEDFAAGMAMGIDIITLLEQRSEQGVKVDRTVFLAGITETLRGERRLSQAAFEQHLNRANQRVANAIQKNLKDKEARDSEWLQNFIKQDGTLVADKEAWFRVLHSGEALLPDNESEDELTISFTRRFTDGTLIADSDISGLILQEKLTNLPTWLQVVVENTRLNGEAELAIKVNEYGDPSEYGSYVEHWYIRVQKQQPM</sequence>
<dbReference type="GO" id="GO:0016853">
    <property type="term" value="F:isomerase activity"/>
    <property type="evidence" value="ECO:0007669"/>
    <property type="project" value="UniProtKB-KW"/>
</dbReference>
<evidence type="ECO:0000313" key="7">
    <source>
        <dbReference type="Proteomes" id="UP000868497"/>
    </source>
</evidence>
<feature type="domain" description="Peptidyl-prolyl cis-trans isomerase FKBP-type N-terminal" evidence="3">
    <location>
        <begin position="232"/>
        <end position="319"/>
    </location>
</feature>
<keyword evidence="4" id="KW-0413">Isomerase</keyword>
<keyword evidence="6" id="KW-1185">Reference proteome</keyword>
<comment type="caution">
    <text evidence="4">The sequence shown here is derived from an EMBL/GenBank/DDBJ whole genome shotgun (WGS) entry which is preliminary data.</text>
</comment>
<reference evidence="4" key="2">
    <citation type="submission" date="2019-09" db="EMBL/GenBank/DDBJ databases">
        <authorList>
            <consortium name="NCBI Pathogen Detection Project"/>
        </authorList>
    </citation>
    <scope>NUCLEOTIDE SEQUENCE</scope>
    <source>
        <strain evidence="4">AUSMDU00005748</strain>
    </source>
</reference>
<evidence type="ECO:0000259" key="3">
    <source>
        <dbReference type="Pfam" id="PF01346"/>
    </source>
</evidence>
<feature type="region of interest" description="Disordered" evidence="2">
    <location>
        <begin position="36"/>
        <end position="80"/>
    </location>
</feature>
<reference evidence="5 6" key="3">
    <citation type="submission" date="2021-03" db="EMBL/GenBank/DDBJ databases">
        <authorList>
            <person name="Stanton E."/>
        </authorList>
    </citation>
    <scope>NUCLEOTIDE SEQUENCE [LARGE SCALE GENOMIC DNA]</scope>
    <source>
        <strain evidence="5 6">2020EL-00037</strain>
    </source>
</reference>
<dbReference type="Proteomes" id="UP000868497">
    <property type="component" value="Unassembled WGS sequence"/>
</dbReference>
<dbReference type="EMBL" id="DACXIC010000003">
    <property type="protein sequence ID" value="HAU4355427.1"/>
    <property type="molecule type" value="Genomic_DNA"/>
</dbReference>
<dbReference type="GO" id="GO:0006457">
    <property type="term" value="P:protein folding"/>
    <property type="evidence" value="ECO:0007669"/>
    <property type="project" value="InterPro"/>
</dbReference>
<proteinExistence type="predicted"/>
<protein>
    <submittedName>
        <fullName evidence="4">FKBP-type peptidylprolyl isomerase</fullName>
    </submittedName>
</protein>
<keyword evidence="1" id="KW-0175">Coiled coil</keyword>
<reference evidence="4" key="1">
    <citation type="journal article" date="2018" name="Genome Biol.">
        <title>SKESA: strategic k-mer extension for scrupulous assemblies.</title>
        <authorList>
            <person name="Souvorov A."/>
            <person name="Agarwala R."/>
            <person name="Lipman D.J."/>
        </authorList>
    </citation>
    <scope>NUCLEOTIDE SEQUENCE</scope>
    <source>
        <strain evidence="4">AUSMDU00005748</strain>
    </source>
</reference>
<evidence type="ECO:0000256" key="1">
    <source>
        <dbReference type="SAM" id="Coils"/>
    </source>
</evidence>
<evidence type="ECO:0000313" key="5">
    <source>
        <dbReference type="EMBL" id="MBQ0601549.1"/>
    </source>
</evidence>
<evidence type="ECO:0000313" key="6">
    <source>
        <dbReference type="Proteomes" id="UP000673434"/>
    </source>
</evidence>
<accession>A0AAD3YNV4</accession>
<dbReference type="Pfam" id="PF01346">
    <property type="entry name" value="FKBP_N"/>
    <property type="match status" value="1"/>
</dbReference>
<evidence type="ECO:0000313" key="4">
    <source>
        <dbReference type="EMBL" id="HAU4355427.1"/>
    </source>
</evidence>
<dbReference type="RefSeq" id="WP_016808940.1">
    <property type="nucleotide sequence ID" value="NZ_CABGTQ010000020.1"/>
</dbReference>
<organism evidence="4 7">
    <name type="scientific">Klebsiella oxytoca</name>
    <dbReference type="NCBI Taxonomy" id="571"/>
    <lineage>
        <taxon>Bacteria</taxon>
        <taxon>Pseudomonadati</taxon>
        <taxon>Pseudomonadota</taxon>
        <taxon>Gammaproteobacteria</taxon>
        <taxon>Enterobacterales</taxon>
        <taxon>Enterobacteriaceae</taxon>
        <taxon>Klebsiella/Raoultella group</taxon>
        <taxon>Klebsiella</taxon>
    </lineage>
</organism>
<dbReference type="Proteomes" id="UP000673434">
    <property type="component" value="Unassembled WGS sequence"/>
</dbReference>
<dbReference type="Gene3D" id="1.10.287.460">
    <property type="entry name" value="Peptidyl-prolyl cis-trans isomerase, FKBP-type, N-terminal domain"/>
    <property type="match status" value="1"/>
</dbReference>
<dbReference type="AlphaFoldDB" id="A0AAD3YNV4"/>
<dbReference type="InterPro" id="IPR000774">
    <property type="entry name" value="PPIase_FKBP_N"/>
</dbReference>
<feature type="compositionally biased region" description="Basic and acidic residues" evidence="2">
    <location>
        <begin position="49"/>
        <end position="72"/>
    </location>
</feature>
<feature type="coiled-coil region" evidence="1">
    <location>
        <begin position="161"/>
        <end position="198"/>
    </location>
</feature>